<evidence type="ECO:0000256" key="1">
    <source>
        <dbReference type="ARBA" id="ARBA00009924"/>
    </source>
</evidence>
<dbReference type="NCBIfam" id="TIGR03707">
    <property type="entry name" value="PPK2_P_aer"/>
    <property type="match status" value="1"/>
</dbReference>
<dbReference type="Pfam" id="PF03976">
    <property type="entry name" value="PPK2"/>
    <property type="match status" value="1"/>
</dbReference>
<dbReference type="OrthoDB" id="9775224at2"/>
<accession>A0A370HHE9</accession>
<dbReference type="PANTHER" id="PTHR34383">
    <property type="entry name" value="POLYPHOSPHATE:AMP PHOSPHOTRANSFERASE-RELATED"/>
    <property type="match status" value="1"/>
</dbReference>
<dbReference type="InterPro" id="IPR022486">
    <property type="entry name" value="PPK2_PA0141"/>
</dbReference>
<keyword evidence="2 6" id="KW-0808">Transferase</keyword>
<sequence>MSRQDTITRKRHATDGFSEKTQTPRMKRNDFEAELRKLQVELVRLQTWVKATGARIIVVFEGRDTAGKGGVISRITQRVSPRVFRHVALPAPTEREKSQLYIQRYIAHFPAAGEVVLFDRSWYNRAGVERVMGFCTQDEFERFMRLVPPFEQEVVDNGIILLKYFLDVSQEEQHRRFADRIDDPVKHWKLSPMDTESVRRWWDYTIAYQDMLRGTDTPTNPWYIVPSDDKRRARLNLISHMLSMVPYEKVRLDLPRVPKMDPRPKGVDDSLPSGNVVPSRY</sequence>
<evidence type="ECO:0000256" key="2">
    <source>
        <dbReference type="ARBA" id="ARBA00022679"/>
    </source>
</evidence>
<evidence type="ECO:0000313" key="9">
    <source>
        <dbReference type="EMBL" id="RDI57241.1"/>
    </source>
</evidence>
<feature type="domain" description="Polyphosphate kinase-2-related" evidence="8">
    <location>
        <begin position="26"/>
        <end position="251"/>
    </location>
</feature>
<dbReference type="PANTHER" id="PTHR34383:SF1">
    <property type="entry name" value="ADP-POLYPHOSPHATE PHOSPHOTRANSFERASE"/>
    <property type="match status" value="1"/>
</dbReference>
<dbReference type="Proteomes" id="UP000254925">
    <property type="component" value="Unassembled WGS sequence"/>
</dbReference>
<dbReference type="Gene3D" id="3.40.50.300">
    <property type="entry name" value="P-loop containing nucleotide triphosphate hydrolases"/>
    <property type="match status" value="1"/>
</dbReference>
<dbReference type="PIRSF" id="PIRSF028756">
    <property type="entry name" value="PPK2_prd"/>
    <property type="match status" value="1"/>
</dbReference>
<dbReference type="EMBL" id="QQBB01000007">
    <property type="protein sequence ID" value="RDI57241.1"/>
    <property type="molecule type" value="Genomic_DNA"/>
</dbReference>
<comment type="similarity">
    <text evidence="1 6">Belongs to the polyphosphate kinase 2 (PPK2) family. Class I subfamily.</text>
</comment>
<comment type="function">
    <text evidence="6">Uses inorganic polyphosphate (polyP) as a donor to convert GDP to GTP or ADP to ATP.</text>
</comment>
<feature type="compositionally biased region" description="Basic and acidic residues" evidence="7">
    <location>
        <begin position="258"/>
        <end position="268"/>
    </location>
</feature>
<proteinExistence type="inferred from homology"/>
<keyword evidence="4" id="KW-0066">ATP synthesis</keyword>
<dbReference type="AlphaFoldDB" id="A0A370HHE9"/>
<evidence type="ECO:0000256" key="7">
    <source>
        <dbReference type="SAM" id="MobiDB-lite"/>
    </source>
</evidence>
<keyword evidence="3 6" id="KW-0418">Kinase</keyword>
<dbReference type="SUPFAM" id="SSF52540">
    <property type="entry name" value="P-loop containing nucleoside triphosphate hydrolases"/>
    <property type="match status" value="1"/>
</dbReference>
<organism evidence="9 10">
    <name type="scientific">Microvirga subterranea</name>
    <dbReference type="NCBI Taxonomy" id="186651"/>
    <lineage>
        <taxon>Bacteria</taxon>
        <taxon>Pseudomonadati</taxon>
        <taxon>Pseudomonadota</taxon>
        <taxon>Alphaproteobacteria</taxon>
        <taxon>Hyphomicrobiales</taxon>
        <taxon>Methylobacteriaceae</taxon>
        <taxon>Microvirga</taxon>
    </lineage>
</organism>
<dbReference type="RefSeq" id="WP_114771467.1">
    <property type="nucleotide sequence ID" value="NZ_QQBB01000007.1"/>
</dbReference>
<dbReference type="InterPro" id="IPR027417">
    <property type="entry name" value="P-loop_NTPase"/>
</dbReference>
<dbReference type="GO" id="GO:0008976">
    <property type="term" value="F:polyphosphate kinase activity"/>
    <property type="evidence" value="ECO:0007669"/>
    <property type="project" value="UniProtKB-UniRule"/>
</dbReference>
<feature type="region of interest" description="Disordered" evidence="7">
    <location>
        <begin position="258"/>
        <end position="281"/>
    </location>
</feature>
<evidence type="ECO:0000259" key="8">
    <source>
        <dbReference type="Pfam" id="PF03976"/>
    </source>
</evidence>
<evidence type="ECO:0000256" key="5">
    <source>
        <dbReference type="ARBA" id="ARBA00024500"/>
    </source>
</evidence>
<evidence type="ECO:0000313" key="10">
    <source>
        <dbReference type="Proteomes" id="UP000254925"/>
    </source>
</evidence>
<name>A0A370HHE9_9HYPH</name>
<dbReference type="GO" id="GO:0006754">
    <property type="term" value="P:ATP biosynthetic process"/>
    <property type="evidence" value="ECO:0007669"/>
    <property type="project" value="UniProtKB-KW"/>
</dbReference>
<reference evidence="9 10" key="1">
    <citation type="submission" date="2018-07" db="EMBL/GenBank/DDBJ databases">
        <title>Genomic Encyclopedia of Type Strains, Phase IV (KMG-IV): sequencing the most valuable type-strain genomes for metagenomic binning, comparative biology and taxonomic classification.</title>
        <authorList>
            <person name="Goeker M."/>
        </authorList>
    </citation>
    <scope>NUCLEOTIDE SEQUENCE [LARGE SCALE GENOMIC DNA]</scope>
    <source>
        <strain evidence="9 10">DSM 14364</strain>
    </source>
</reference>
<gene>
    <name evidence="9" type="ORF">DES45_107158</name>
</gene>
<dbReference type="EC" id="2.7.4.-" evidence="6"/>
<evidence type="ECO:0000256" key="3">
    <source>
        <dbReference type="ARBA" id="ARBA00022777"/>
    </source>
</evidence>
<comment type="subunit">
    <text evidence="6">Homotetramer.</text>
</comment>
<protein>
    <recommendedName>
        <fullName evidence="6">ADP/GDP-polyphosphate phosphotransferase</fullName>
        <ecNumber evidence="6">2.7.4.-</ecNumber>
    </recommendedName>
    <alternativeName>
        <fullName evidence="6">Polyphosphate kinase PPK2</fullName>
    </alternativeName>
</protein>
<dbReference type="InterPro" id="IPR016898">
    <property type="entry name" value="Polyphosphate_phosphotransfera"/>
</dbReference>
<keyword evidence="10" id="KW-1185">Reference proteome</keyword>
<comment type="caution">
    <text evidence="9">The sequence shown here is derived from an EMBL/GenBank/DDBJ whole genome shotgun (WGS) entry which is preliminary data.</text>
</comment>
<dbReference type="InterPro" id="IPR022488">
    <property type="entry name" value="PPK2-related"/>
</dbReference>
<feature type="region of interest" description="Disordered" evidence="7">
    <location>
        <begin position="1"/>
        <end position="26"/>
    </location>
</feature>
<comment type="catalytic activity">
    <reaction evidence="5">
        <text>[phosphate](n) + ATP = [phosphate](n+1) + ADP</text>
        <dbReference type="Rhea" id="RHEA:19573"/>
        <dbReference type="Rhea" id="RHEA-COMP:9859"/>
        <dbReference type="Rhea" id="RHEA-COMP:14280"/>
        <dbReference type="ChEBI" id="CHEBI:16838"/>
        <dbReference type="ChEBI" id="CHEBI:30616"/>
        <dbReference type="ChEBI" id="CHEBI:456216"/>
    </reaction>
    <physiologicalReaction direction="right-to-left" evidence="5">
        <dbReference type="Rhea" id="RHEA:19575"/>
    </physiologicalReaction>
</comment>
<evidence type="ECO:0000256" key="6">
    <source>
        <dbReference type="RuleBase" id="RU369062"/>
    </source>
</evidence>
<evidence type="ECO:0000256" key="4">
    <source>
        <dbReference type="ARBA" id="ARBA00023310"/>
    </source>
</evidence>